<comment type="catalytic activity">
    <reaction evidence="3">
        <text>[thioredoxin]-dithiol + NADP(+) = [thioredoxin]-disulfide + NADPH + H(+)</text>
        <dbReference type="Rhea" id="RHEA:20345"/>
        <dbReference type="Rhea" id="RHEA-COMP:10698"/>
        <dbReference type="Rhea" id="RHEA-COMP:10700"/>
        <dbReference type="ChEBI" id="CHEBI:15378"/>
        <dbReference type="ChEBI" id="CHEBI:29950"/>
        <dbReference type="ChEBI" id="CHEBI:50058"/>
        <dbReference type="ChEBI" id="CHEBI:57783"/>
        <dbReference type="ChEBI" id="CHEBI:58349"/>
        <dbReference type="EC" id="1.8.1.9"/>
    </reaction>
</comment>
<dbReference type="InterPro" id="IPR001789">
    <property type="entry name" value="Sig_transdc_resp-reg_receiver"/>
</dbReference>
<keyword evidence="2" id="KW-0560">Oxidoreductase</keyword>
<proteinExistence type="predicted"/>
<dbReference type="PRINTS" id="PR00368">
    <property type="entry name" value="FADPNR"/>
</dbReference>
<dbReference type="EMBL" id="JAGSXH010000036">
    <property type="protein sequence ID" value="MBS2963865.1"/>
    <property type="molecule type" value="Genomic_DNA"/>
</dbReference>
<dbReference type="SUPFAM" id="SSF51905">
    <property type="entry name" value="FAD/NAD(P)-binding domain"/>
    <property type="match status" value="1"/>
</dbReference>
<dbReference type="InterPro" id="IPR011006">
    <property type="entry name" value="CheY-like_superfamily"/>
</dbReference>
<dbReference type="Pfam" id="PF07992">
    <property type="entry name" value="Pyr_redox_2"/>
    <property type="match status" value="1"/>
</dbReference>
<dbReference type="InterPro" id="IPR036188">
    <property type="entry name" value="FAD/NAD-bd_sf"/>
</dbReference>
<dbReference type="AlphaFoldDB" id="A0A8J8BCU1"/>
<dbReference type="GO" id="GO:0000160">
    <property type="term" value="P:phosphorelay signal transduction system"/>
    <property type="evidence" value="ECO:0007669"/>
    <property type="project" value="InterPro"/>
</dbReference>
<name>A0A8J8BCU1_9ACTN</name>
<dbReference type="PRINTS" id="PR00469">
    <property type="entry name" value="PNDRDTASEII"/>
</dbReference>
<sequence length="591" mass="62550">MTETTHGSTARTATVLLVGPDPVQRDELVETLRRHLGVNSRVIGAGSVREASDVLNYLTAEGTAISLVISAHRLPDGSATELFGHLGLASPSTRRVLLTTMDQADSALQAINQSQLDRYLVLAAEPAWDRLLPIVDDLLTDWFAQHCAAQVGVTVLGHRFAPKSHVVRDYLARSLVPFAWFDLSDNPEAHALARDLNLPNPAPTTVLFDDGRALYDPTVAELASALGLTQEAARDRYDLVVVGGGPAGLAAAVYGACEGMSVVVVEDDCPGGQAGVTSRVEDYLGFPAGLSGADFAHRALAQAKRLGVEWCSAKVATGLLPLRGAHRVLLDDGKAVVGRAVLIATGMSWKRLEVPGAKELLNAGVYYGASASEARAAADEDVIVVGSGNSAAVAALRFAECARRVTLVVRESSLRQAALSRKYARAIEAHERVSVRCGAEVGELRGYGRLEKVVLLDTHSGASEVRPASSLYVLIGMVPLSEWAAGVVARDEFGFVLTDTEVTLRPERLPMSWPLERLPLLSETSVPGVFAAGDVRAGSVKRIASAVGQGAVAVAAVNQYLDTLWGVDAEGDGDMDEDEANVDVDEDVEEG</sequence>
<comment type="caution">
    <text evidence="7">The sequence shown here is derived from an EMBL/GenBank/DDBJ whole genome shotgun (WGS) entry which is preliminary data.</text>
</comment>
<protein>
    <submittedName>
        <fullName evidence="7">FAD-dependent oxidoreductase</fullName>
    </submittedName>
</protein>
<evidence type="ECO:0000256" key="3">
    <source>
        <dbReference type="ARBA" id="ARBA00048132"/>
    </source>
</evidence>
<dbReference type="Proteomes" id="UP000677913">
    <property type="component" value="Unassembled WGS sequence"/>
</dbReference>
<evidence type="ECO:0000256" key="5">
    <source>
        <dbReference type="SAM" id="MobiDB-lite"/>
    </source>
</evidence>
<dbReference type="SUPFAM" id="SSF52172">
    <property type="entry name" value="CheY-like"/>
    <property type="match status" value="1"/>
</dbReference>
<organism evidence="7 8">
    <name type="scientific">Actinocrinis puniceicyclus</name>
    <dbReference type="NCBI Taxonomy" id="977794"/>
    <lineage>
        <taxon>Bacteria</taxon>
        <taxon>Bacillati</taxon>
        <taxon>Actinomycetota</taxon>
        <taxon>Actinomycetes</taxon>
        <taxon>Catenulisporales</taxon>
        <taxon>Actinospicaceae</taxon>
        <taxon>Actinocrinis</taxon>
    </lineage>
</organism>
<keyword evidence="8" id="KW-1185">Reference proteome</keyword>
<keyword evidence="1" id="KW-0285">Flavoprotein</keyword>
<reference evidence="7" key="1">
    <citation type="submission" date="2021-04" db="EMBL/GenBank/DDBJ databases">
        <title>Genome based classification of Actinospica acidithermotolerans sp. nov., an actinobacterium isolated from an Indonesian hot spring.</title>
        <authorList>
            <person name="Kusuma A.B."/>
            <person name="Putra K.E."/>
            <person name="Nafisah S."/>
            <person name="Loh J."/>
            <person name="Nouioui I."/>
            <person name="Goodfellow M."/>
        </authorList>
    </citation>
    <scope>NUCLEOTIDE SEQUENCE</scope>
    <source>
        <strain evidence="7">DSM 45618</strain>
    </source>
</reference>
<evidence type="ECO:0000313" key="7">
    <source>
        <dbReference type="EMBL" id="MBS2963865.1"/>
    </source>
</evidence>
<comment type="caution">
    <text evidence="4">Lacks conserved residue(s) required for the propagation of feature annotation.</text>
</comment>
<evidence type="ECO:0000256" key="1">
    <source>
        <dbReference type="ARBA" id="ARBA00022630"/>
    </source>
</evidence>
<dbReference type="PANTHER" id="PTHR48105">
    <property type="entry name" value="THIOREDOXIN REDUCTASE 1-RELATED-RELATED"/>
    <property type="match status" value="1"/>
</dbReference>
<dbReference type="Gene3D" id="3.50.50.60">
    <property type="entry name" value="FAD/NAD(P)-binding domain"/>
    <property type="match status" value="2"/>
</dbReference>
<dbReference type="PROSITE" id="PS50110">
    <property type="entry name" value="RESPONSE_REGULATORY"/>
    <property type="match status" value="1"/>
</dbReference>
<feature type="domain" description="Response regulatory" evidence="6">
    <location>
        <begin position="14"/>
        <end position="139"/>
    </location>
</feature>
<dbReference type="RefSeq" id="WP_211467950.1">
    <property type="nucleotide sequence ID" value="NZ_JAGSXH010000036.1"/>
</dbReference>
<dbReference type="InterPro" id="IPR023753">
    <property type="entry name" value="FAD/NAD-binding_dom"/>
</dbReference>
<evidence type="ECO:0000256" key="4">
    <source>
        <dbReference type="PROSITE-ProRule" id="PRU00169"/>
    </source>
</evidence>
<evidence type="ECO:0000259" key="6">
    <source>
        <dbReference type="PROSITE" id="PS50110"/>
    </source>
</evidence>
<evidence type="ECO:0000313" key="8">
    <source>
        <dbReference type="Proteomes" id="UP000677913"/>
    </source>
</evidence>
<evidence type="ECO:0000256" key="2">
    <source>
        <dbReference type="ARBA" id="ARBA00023002"/>
    </source>
</evidence>
<feature type="region of interest" description="Disordered" evidence="5">
    <location>
        <begin position="569"/>
        <end position="591"/>
    </location>
</feature>
<dbReference type="InterPro" id="IPR050097">
    <property type="entry name" value="Ferredoxin-NADP_redctase_2"/>
</dbReference>
<gene>
    <name evidence="7" type="ORF">KGA66_12475</name>
</gene>
<dbReference type="Gene3D" id="3.40.50.2300">
    <property type="match status" value="1"/>
</dbReference>
<accession>A0A8J8BCU1</accession>
<dbReference type="GO" id="GO:0004791">
    <property type="term" value="F:thioredoxin-disulfide reductase (NADPH) activity"/>
    <property type="evidence" value="ECO:0007669"/>
    <property type="project" value="UniProtKB-EC"/>
</dbReference>